<dbReference type="SUPFAM" id="SSF53448">
    <property type="entry name" value="Nucleotide-diphospho-sugar transferases"/>
    <property type="match status" value="1"/>
</dbReference>
<dbReference type="InterPro" id="IPR006598">
    <property type="entry name" value="CAP10"/>
</dbReference>
<keyword evidence="5" id="KW-0808">Transferase</keyword>
<dbReference type="InterPro" id="IPR029044">
    <property type="entry name" value="Nucleotide-diphossugar_trans"/>
</dbReference>
<dbReference type="PANTHER" id="PTHR12203:SF119">
    <property type="entry name" value="GLYCOSYL TRANSFERASE CAP10 DOMAIN-CONTAINING PROTEIN"/>
    <property type="match status" value="1"/>
</dbReference>
<keyword evidence="8" id="KW-1133">Transmembrane helix</keyword>
<evidence type="ECO:0000313" key="12">
    <source>
        <dbReference type="EMBL" id="QHT25869.1"/>
    </source>
</evidence>
<evidence type="ECO:0000256" key="7">
    <source>
        <dbReference type="ARBA" id="ARBA00022968"/>
    </source>
</evidence>
<dbReference type="Pfam" id="PF05686">
    <property type="entry name" value="Glyco_transf_90"/>
    <property type="match status" value="1"/>
</dbReference>
<accession>A0A6C0EC69</accession>
<evidence type="ECO:0000256" key="6">
    <source>
        <dbReference type="ARBA" id="ARBA00022692"/>
    </source>
</evidence>
<dbReference type="PANTHER" id="PTHR12203">
    <property type="entry name" value="KDEL LYS-ASP-GLU-LEU CONTAINING - RELATED"/>
    <property type="match status" value="1"/>
</dbReference>
<dbReference type="PRINTS" id="PR02050">
    <property type="entry name" value="B14GALTRFASE"/>
</dbReference>
<comment type="pathway">
    <text evidence="2">Protein modification; protein glycosylation.</text>
</comment>
<dbReference type="InterPro" id="IPR027995">
    <property type="entry name" value="Galactosyl_T_N"/>
</dbReference>
<evidence type="ECO:0000256" key="3">
    <source>
        <dbReference type="ARBA" id="ARBA00005735"/>
    </source>
</evidence>
<dbReference type="SMART" id="SM00672">
    <property type="entry name" value="CAP10"/>
    <property type="match status" value="1"/>
</dbReference>
<dbReference type="GO" id="GO:0016020">
    <property type="term" value="C:membrane"/>
    <property type="evidence" value="ECO:0007669"/>
    <property type="project" value="UniProtKB-SubCell"/>
</dbReference>
<evidence type="ECO:0000256" key="1">
    <source>
        <dbReference type="ARBA" id="ARBA00004606"/>
    </source>
</evidence>
<dbReference type="InterPro" id="IPR003859">
    <property type="entry name" value="Galactosyl_T"/>
</dbReference>
<feature type="domain" description="Glycosyl transferase CAP10" evidence="11">
    <location>
        <begin position="178"/>
        <end position="457"/>
    </location>
</feature>
<comment type="similarity">
    <text evidence="3">Belongs to the glycosyltransferase 7 family.</text>
</comment>
<keyword evidence="6" id="KW-0812">Transmembrane</keyword>
<comment type="subcellular location">
    <subcellularLocation>
        <location evidence="1">Membrane</location>
        <topology evidence="1">Single-pass type II membrane protein</topology>
    </subcellularLocation>
</comment>
<keyword evidence="4" id="KW-0328">Glycosyltransferase</keyword>
<dbReference type="InterPro" id="IPR051091">
    <property type="entry name" value="O-Glucosyltr/Glycosyltrsf_90"/>
</dbReference>
<dbReference type="Pfam" id="PF13733">
    <property type="entry name" value="Glyco_transf_7N"/>
    <property type="match status" value="1"/>
</dbReference>
<keyword evidence="7" id="KW-0735">Signal-anchor</keyword>
<evidence type="ECO:0000256" key="4">
    <source>
        <dbReference type="ARBA" id="ARBA00022676"/>
    </source>
</evidence>
<dbReference type="AlphaFoldDB" id="A0A6C0EC69"/>
<sequence>MIRKTYNQYYKKNFDFPILTTEDEINIYIKTQTYFDKPKITDVKHDDLNSKILETAPMYQNLDRESIYATINYLFNKFRTGIYVKIENNQLSQFVTLYNNNFTNDFSHILKFKEGNQYNYIKSKREYYKGKLPFITPDTKKWASTNCLLRTEQQDEGPTERYLPEFFDMINKTCRNRKVNDCIFFITRKDFPNIKIDYTEPDEHIWNSESEPLKDPFKSKTFAPMFSQSTTDKHANLLIPTGDDWDIITQNYEEYKMDNLTIPKWEDRISKVIWRGMGTGCGNTPETNPRIKVTMMTQELKQKGIDYLDAGIVNLTKRDKKIFGNTYVEFQKNTTGLTFASYVDRFKQIQYKFTLNIEGNSSAYRYGSLFRLGYCVLNVESKYKVWFEQWLEPYIHYVPVKHDLSDLVEKIEWCLSNDDKCKKISENGIEFFNKYLNQEFIYDYLSNTINHIAIKYNDMKPKYMKEYIEKGMSVYKKYDCSFDIIKNPIKSKEKTLIIVPYRDNKFQKRKEQLDDFKKHFKDYDVLIVEQSEDNRKFNRGALLNIGFIYAYKNYKYVIFHDVDILTPHDVIESEYFNELKGVLHLGSLTDKFNGASDSFFGAINKFDIESFKKINGFANTFWGWGDEDVILYYRCCHHKINMYRPLLKNVVSDSDKEPTNKIKELTNETRYEKRIFDYIYKEIDGLINTGYYVKDTIQEGKLTHIIVDIY</sequence>
<protein>
    <recommendedName>
        <fullName evidence="11">Glycosyl transferase CAP10 domain-containing protein</fullName>
    </recommendedName>
</protein>
<dbReference type="UniPathway" id="UPA00378"/>
<dbReference type="Gene3D" id="3.90.550.10">
    <property type="entry name" value="Spore Coat Polysaccharide Biosynthesis Protein SpsA, Chain A"/>
    <property type="match status" value="1"/>
</dbReference>
<evidence type="ECO:0000259" key="11">
    <source>
        <dbReference type="SMART" id="SM00672"/>
    </source>
</evidence>
<evidence type="ECO:0000256" key="5">
    <source>
        <dbReference type="ARBA" id="ARBA00022679"/>
    </source>
</evidence>
<dbReference type="Pfam" id="PF02709">
    <property type="entry name" value="Glyco_transf_7C"/>
    <property type="match status" value="1"/>
</dbReference>
<evidence type="ECO:0000256" key="10">
    <source>
        <dbReference type="ARBA" id="ARBA00023180"/>
    </source>
</evidence>
<dbReference type="GO" id="GO:0016757">
    <property type="term" value="F:glycosyltransferase activity"/>
    <property type="evidence" value="ECO:0007669"/>
    <property type="project" value="UniProtKB-KW"/>
</dbReference>
<reference evidence="12" key="1">
    <citation type="journal article" date="2020" name="Nature">
        <title>Giant virus diversity and host interactions through global metagenomics.</title>
        <authorList>
            <person name="Schulz F."/>
            <person name="Roux S."/>
            <person name="Paez-Espino D."/>
            <person name="Jungbluth S."/>
            <person name="Walsh D.A."/>
            <person name="Denef V.J."/>
            <person name="McMahon K.D."/>
            <person name="Konstantinidis K.T."/>
            <person name="Eloe-Fadrosh E.A."/>
            <person name="Kyrpides N.C."/>
            <person name="Woyke T."/>
        </authorList>
    </citation>
    <scope>NUCLEOTIDE SEQUENCE</scope>
    <source>
        <strain evidence="12">GVMAG-M-3300023179-27</strain>
    </source>
</reference>
<keyword evidence="9" id="KW-0472">Membrane</keyword>
<proteinExistence type="inferred from homology"/>
<keyword evidence="10" id="KW-0325">Glycoprotein</keyword>
<evidence type="ECO:0000256" key="9">
    <source>
        <dbReference type="ARBA" id="ARBA00023136"/>
    </source>
</evidence>
<dbReference type="GO" id="GO:0005975">
    <property type="term" value="P:carbohydrate metabolic process"/>
    <property type="evidence" value="ECO:0007669"/>
    <property type="project" value="InterPro"/>
</dbReference>
<evidence type="ECO:0000256" key="8">
    <source>
        <dbReference type="ARBA" id="ARBA00022989"/>
    </source>
</evidence>
<name>A0A6C0EC69_9ZZZZ</name>
<dbReference type="EMBL" id="MN739775">
    <property type="protein sequence ID" value="QHT25869.1"/>
    <property type="molecule type" value="Genomic_DNA"/>
</dbReference>
<evidence type="ECO:0000256" key="2">
    <source>
        <dbReference type="ARBA" id="ARBA00004922"/>
    </source>
</evidence>
<dbReference type="InterPro" id="IPR027791">
    <property type="entry name" value="Galactosyl_T_C"/>
</dbReference>
<organism evidence="12">
    <name type="scientific">viral metagenome</name>
    <dbReference type="NCBI Taxonomy" id="1070528"/>
    <lineage>
        <taxon>unclassified sequences</taxon>
        <taxon>metagenomes</taxon>
        <taxon>organismal metagenomes</taxon>
    </lineage>
</organism>